<dbReference type="GO" id="GO:0006103">
    <property type="term" value="P:2-oxoglutarate metabolic process"/>
    <property type="evidence" value="ECO:0007669"/>
    <property type="project" value="InterPro"/>
</dbReference>
<evidence type="ECO:0000256" key="2">
    <source>
        <dbReference type="ARBA" id="ARBA00023128"/>
    </source>
</evidence>
<sequence length="156" mass="16938">MVEDLQNTDKIDILCFTETFIPKGHETMVRITHVLSRVPVIKFRKGSGASAPRAPPATSGSAAAPQQTQPSAAMSGGPISDIDLPARYRRLPLSQDEIDHINGGGVDSALVTKKMQLAMGKQASLMIPRSIIVQYGKHGDVINFKVKLEKMECKKL</sequence>
<evidence type="ECO:0000313" key="6">
    <source>
        <dbReference type="Proteomes" id="UP000324832"/>
    </source>
</evidence>
<gene>
    <name evidence="5" type="ORF">LSINAPIS_LOCUS442</name>
</gene>
<reference evidence="5 6" key="1">
    <citation type="submission" date="2017-07" db="EMBL/GenBank/DDBJ databases">
        <authorList>
            <person name="Talla V."/>
            <person name="Backstrom N."/>
        </authorList>
    </citation>
    <scope>NUCLEOTIDE SEQUENCE [LARGE SCALE GENOMIC DNA]</scope>
</reference>
<dbReference type="GO" id="GO:0005739">
    <property type="term" value="C:mitochondrion"/>
    <property type="evidence" value="ECO:0007669"/>
    <property type="project" value="UniProtKB-SubCell"/>
</dbReference>
<feature type="compositionally biased region" description="Low complexity" evidence="4">
    <location>
        <begin position="46"/>
        <end position="73"/>
    </location>
</feature>
<protein>
    <submittedName>
        <fullName evidence="5">Uncharacterized protein</fullName>
    </submittedName>
</protein>
<dbReference type="InterPro" id="IPR020373">
    <property type="entry name" value="Kgd4/YMR-31"/>
</dbReference>
<name>A0A5E4PL64_9NEOP</name>
<accession>A0A5E4PL64</accession>
<comment type="similarity">
    <text evidence="3">Belongs to the alpha-ketoglutarate dehydrogenase component 4 family.</text>
</comment>
<dbReference type="Proteomes" id="UP000324832">
    <property type="component" value="Unassembled WGS sequence"/>
</dbReference>
<comment type="subcellular location">
    <subcellularLocation>
        <location evidence="1">Mitochondrion</location>
    </subcellularLocation>
</comment>
<keyword evidence="2" id="KW-0496">Mitochondrion</keyword>
<dbReference type="Pfam" id="PF10937">
    <property type="entry name" value="Kgd4-YMR31"/>
    <property type="match status" value="1"/>
</dbReference>
<dbReference type="AlphaFoldDB" id="A0A5E4PL64"/>
<evidence type="ECO:0000313" key="5">
    <source>
        <dbReference type="EMBL" id="VVC86663.1"/>
    </source>
</evidence>
<keyword evidence="6" id="KW-1185">Reference proteome</keyword>
<evidence type="ECO:0000256" key="4">
    <source>
        <dbReference type="SAM" id="MobiDB-lite"/>
    </source>
</evidence>
<evidence type="ECO:0000256" key="1">
    <source>
        <dbReference type="ARBA" id="ARBA00004173"/>
    </source>
</evidence>
<dbReference type="EMBL" id="FZQP02000005">
    <property type="protein sequence ID" value="VVC86663.1"/>
    <property type="molecule type" value="Genomic_DNA"/>
</dbReference>
<organism evidence="5 6">
    <name type="scientific">Leptidea sinapis</name>
    <dbReference type="NCBI Taxonomy" id="189913"/>
    <lineage>
        <taxon>Eukaryota</taxon>
        <taxon>Metazoa</taxon>
        <taxon>Ecdysozoa</taxon>
        <taxon>Arthropoda</taxon>
        <taxon>Hexapoda</taxon>
        <taxon>Insecta</taxon>
        <taxon>Pterygota</taxon>
        <taxon>Neoptera</taxon>
        <taxon>Endopterygota</taxon>
        <taxon>Lepidoptera</taxon>
        <taxon>Glossata</taxon>
        <taxon>Ditrysia</taxon>
        <taxon>Papilionoidea</taxon>
        <taxon>Pieridae</taxon>
        <taxon>Dismorphiinae</taxon>
        <taxon>Leptidea</taxon>
    </lineage>
</organism>
<evidence type="ECO:0000256" key="3">
    <source>
        <dbReference type="ARBA" id="ARBA00043970"/>
    </source>
</evidence>
<proteinExistence type="inferred from homology"/>
<feature type="region of interest" description="Disordered" evidence="4">
    <location>
        <begin position="45"/>
        <end position="79"/>
    </location>
</feature>